<protein>
    <submittedName>
        <fullName evidence="1">Uncharacterized protein</fullName>
    </submittedName>
</protein>
<comment type="caution">
    <text evidence="1">The sequence shown here is derived from an EMBL/GenBank/DDBJ whole genome shotgun (WGS) entry which is preliminary data.</text>
</comment>
<accession>A0ABV4XQJ6</accession>
<sequence length="41" mass="4600">MDWYDLEKLGANLCPGAMLINESARSHATDTLLHSSHIFKL</sequence>
<organism evidence="1 2">
    <name type="scientific">Floridaenema flaviceps BLCC-F50</name>
    <dbReference type="NCBI Taxonomy" id="3153642"/>
    <lineage>
        <taxon>Bacteria</taxon>
        <taxon>Bacillati</taxon>
        <taxon>Cyanobacteriota</taxon>
        <taxon>Cyanophyceae</taxon>
        <taxon>Oscillatoriophycideae</taxon>
        <taxon>Aerosakkonematales</taxon>
        <taxon>Aerosakkonemataceae</taxon>
        <taxon>Floridanema</taxon>
        <taxon>Floridanema flaviceps</taxon>
    </lineage>
</organism>
<keyword evidence="2" id="KW-1185">Reference proteome</keyword>
<dbReference type="RefSeq" id="WP_413263616.1">
    <property type="nucleotide sequence ID" value="NZ_JBHFNR010000091.1"/>
</dbReference>
<gene>
    <name evidence="1" type="ORF">ACE1CI_13710</name>
</gene>
<dbReference type="EMBL" id="JBHFNR010000091">
    <property type="protein sequence ID" value="MFB2893961.1"/>
    <property type="molecule type" value="Genomic_DNA"/>
</dbReference>
<dbReference type="Proteomes" id="UP001576784">
    <property type="component" value="Unassembled WGS sequence"/>
</dbReference>
<proteinExistence type="predicted"/>
<evidence type="ECO:0000313" key="2">
    <source>
        <dbReference type="Proteomes" id="UP001576784"/>
    </source>
</evidence>
<name>A0ABV4XQJ6_9CYAN</name>
<reference evidence="1 2" key="1">
    <citation type="submission" date="2024-09" db="EMBL/GenBank/DDBJ databases">
        <title>Floridaenema gen nov. (Aerosakkonemataceae, Aerosakkonematales ord. nov., Cyanobacteria) from benthic tropical and subtropical fresh waters, with the description of four new species.</title>
        <authorList>
            <person name="Moretto J.A."/>
            <person name="Berthold D.E."/>
            <person name="Lefler F.W."/>
            <person name="Huang I.-S."/>
            <person name="Laughinghouse H. IV."/>
        </authorList>
    </citation>
    <scope>NUCLEOTIDE SEQUENCE [LARGE SCALE GENOMIC DNA]</scope>
    <source>
        <strain evidence="1 2">BLCC-F50</strain>
    </source>
</reference>
<evidence type="ECO:0000313" key="1">
    <source>
        <dbReference type="EMBL" id="MFB2893961.1"/>
    </source>
</evidence>